<evidence type="ECO:0000259" key="5">
    <source>
        <dbReference type="PROSITE" id="PS50893"/>
    </source>
</evidence>
<dbReference type="PANTHER" id="PTHR42781">
    <property type="entry name" value="SPERMIDINE/PUTRESCINE IMPORT ATP-BINDING PROTEIN POTA"/>
    <property type="match status" value="1"/>
</dbReference>
<evidence type="ECO:0000313" key="6">
    <source>
        <dbReference type="EMBL" id="KGG80921.1"/>
    </source>
</evidence>
<feature type="domain" description="ABC transporter" evidence="5">
    <location>
        <begin position="1"/>
        <end position="232"/>
    </location>
</feature>
<dbReference type="EMBL" id="AZTB01000011">
    <property type="protein sequence ID" value="KGG80921.1"/>
    <property type="molecule type" value="Genomic_DNA"/>
</dbReference>
<reference evidence="6 7" key="1">
    <citation type="submission" date="2013-12" db="EMBL/GenBank/DDBJ databases">
        <title>Draft genome sequence of Caloranaerobacter sp. H53214.</title>
        <authorList>
            <person name="Jiang L.J."/>
            <person name="Shao Z.Z."/>
            <person name="Long M.N."/>
        </authorList>
    </citation>
    <scope>NUCLEOTIDE SEQUENCE [LARGE SCALE GENOMIC DNA]</scope>
    <source>
        <strain evidence="6 7">H53214</strain>
    </source>
</reference>
<dbReference type="InterPro" id="IPR017871">
    <property type="entry name" value="ABC_transporter-like_CS"/>
</dbReference>
<proteinExistence type="predicted"/>
<evidence type="ECO:0000256" key="2">
    <source>
        <dbReference type="ARBA" id="ARBA00022741"/>
    </source>
</evidence>
<evidence type="ECO:0000256" key="1">
    <source>
        <dbReference type="ARBA" id="ARBA00022448"/>
    </source>
</evidence>
<dbReference type="SUPFAM" id="SSF50331">
    <property type="entry name" value="MOP-like"/>
    <property type="match status" value="1"/>
</dbReference>
<dbReference type="EC" id="7.6.2.9" evidence="4"/>
<keyword evidence="3" id="KW-0067">ATP-binding</keyword>
<dbReference type="InterPro" id="IPR003439">
    <property type="entry name" value="ABC_transporter-like_ATP-bd"/>
</dbReference>
<dbReference type="GO" id="GO:0015418">
    <property type="term" value="F:ABC-type quaternary ammonium compound transporting activity"/>
    <property type="evidence" value="ECO:0007669"/>
    <property type="project" value="UniProtKB-EC"/>
</dbReference>
<dbReference type="SUPFAM" id="SSF52540">
    <property type="entry name" value="P-loop containing nucleoside triphosphate hydrolases"/>
    <property type="match status" value="1"/>
</dbReference>
<protein>
    <recommendedName>
        <fullName evidence="4">ABC-type quaternary amine transporter</fullName>
        <ecNumber evidence="4">7.6.2.9</ecNumber>
    </recommendedName>
</protein>
<evidence type="ECO:0000256" key="3">
    <source>
        <dbReference type="ARBA" id="ARBA00022840"/>
    </source>
</evidence>
<gene>
    <name evidence="6" type="ORF">Y919_03585</name>
</gene>
<comment type="caution">
    <text evidence="6">The sequence shown here is derived from an EMBL/GenBank/DDBJ whole genome shotgun (WGS) entry which is preliminary data.</text>
</comment>
<dbReference type="AlphaFoldDB" id="A0A096DNT2"/>
<dbReference type="Pfam" id="PF00005">
    <property type="entry name" value="ABC_tran"/>
    <property type="match status" value="1"/>
</dbReference>
<dbReference type="PROSITE" id="PS00211">
    <property type="entry name" value="ABC_TRANSPORTER_1"/>
    <property type="match status" value="1"/>
</dbReference>
<evidence type="ECO:0000256" key="4">
    <source>
        <dbReference type="ARBA" id="ARBA00066388"/>
    </source>
</evidence>
<keyword evidence="1" id="KW-0813">Transport</keyword>
<evidence type="ECO:0000313" key="7">
    <source>
        <dbReference type="Proteomes" id="UP000029622"/>
    </source>
</evidence>
<sequence length="323" mass="36955">MKVKYDKNIILNNFNLIIKKGELVVILGPSGCGKSTLLYAISGLVKPFAGNIIYGDKYLFSKEKNINIKVEDRHIGFVFQDYALWPHMTVYKNIAYPLKNKKLSKKEISEKVDEVLNMVNLKDKKTSYPGELSGGEKQRVALARAIVMNPSIILLDEPLANIDANLKMQLMVQMKNIQKSLCSTMIYVTHDQNEAFEMADRIVIMREGLVIQEGTPEEIYMKPKNAFVANFVGISNLVEPKKFSCKCDSPNKYICVRPEDIKITRNGKYCGIVKRNKFKGQRSECIVSYNDMELIIYNNNDSKISEGEEIRFDIEKYHVIENQ</sequence>
<dbReference type="Proteomes" id="UP000029622">
    <property type="component" value="Unassembled WGS sequence"/>
</dbReference>
<organism evidence="6 7">
    <name type="scientific">Caloranaerobacter azorensis H53214</name>
    <dbReference type="NCBI Taxonomy" id="1156417"/>
    <lineage>
        <taxon>Bacteria</taxon>
        <taxon>Bacillati</taxon>
        <taxon>Bacillota</taxon>
        <taxon>Tissierellia</taxon>
        <taxon>Tissierellales</taxon>
        <taxon>Thermohalobacteraceae</taxon>
        <taxon>Caloranaerobacter</taxon>
    </lineage>
</organism>
<accession>A0A096DNT2</accession>
<dbReference type="InterPro" id="IPR050093">
    <property type="entry name" value="ABC_SmlMolc_Importer"/>
</dbReference>
<dbReference type="GO" id="GO:0016887">
    <property type="term" value="F:ATP hydrolysis activity"/>
    <property type="evidence" value="ECO:0007669"/>
    <property type="project" value="InterPro"/>
</dbReference>
<dbReference type="InterPro" id="IPR027417">
    <property type="entry name" value="P-loop_NTPase"/>
</dbReference>
<dbReference type="GO" id="GO:0005524">
    <property type="term" value="F:ATP binding"/>
    <property type="evidence" value="ECO:0007669"/>
    <property type="project" value="UniProtKB-KW"/>
</dbReference>
<keyword evidence="2" id="KW-0547">Nucleotide-binding</keyword>
<dbReference type="Gene3D" id="3.40.50.300">
    <property type="entry name" value="P-loop containing nucleotide triphosphate hydrolases"/>
    <property type="match status" value="1"/>
</dbReference>
<dbReference type="PROSITE" id="PS50893">
    <property type="entry name" value="ABC_TRANSPORTER_2"/>
    <property type="match status" value="1"/>
</dbReference>
<dbReference type="PANTHER" id="PTHR42781:SF4">
    <property type="entry name" value="SPERMIDINE_PUTRESCINE IMPORT ATP-BINDING PROTEIN POTA"/>
    <property type="match status" value="1"/>
</dbReference>
<name>A0A096DNT2_9FIRM</name>
<dbReference type="STRING" id="1156417.Y919_03585"/>
<dbReference type="SMART" id="SM00382">
    <property type="entry name" value="AAA"/>
    <property type="match status" value="1"/>
</dbReference>
<dbReference type="InterPro" id="IPR003593">
    <property type="entry name" value="AAA+_ATPase"/>
</dbReference>
<dbReference type="FunFam" id="3.40.50.300:FF:000425">
    <property type="entry name" value="Probable ABC transporter, ATP-binding subunit"/>
    <property type="match status" value="1"/>
</dbReference>
<dbReference type="InterPro" id="IPR008995">
    <property type="entry name" value="Mo/tungstate-bd_C_term_dom"/>
</dbReference>